<protein>
    <submittedName>
        <fullName evidence="3">Uncharacterized protein</fullName>
    </submittedName>
</protein>
<accession>A0A839NE19</accession>
<dbReference type="SUPFAM" id="SSF57997">
    <property type="entry name" value="Tropomyosin"/>
    <property type="match status" value="1"/>
</dbReference>
<dbReference type="AlphaFoldDB" id="A0A839NE19"/>
<comment type="caution">
    <text evidence="3">The sequence shown here is derived from an EMBL/GenBank/DDBJ whole genome shotgun (WGS) entry which is preliminary data.</text>
</comment>
<dbReference type="Proteomes" id="UP000559182">
    <property type="component" value="Unassembled WGS sequence"/>
</dbReference>
<evidence type="ECO:0000313" key="4">
    <source>
        <dbReference type="Proteomes" id="UP000559182"/>
    </source>
</evidence>
<keyword evidence="2" id="KW-0472">Membrane</keyword>
<feature type="compositionally biased region" description="Basic and acidic residues" evidence="1">
    <location>
        <begin position="195"/>
        <end position="211"/>
    </location>
</feature>
<name>A0A839NE19_9MICO</name>
<feature type="transmembrane region" description="Helical" evidence="2">
    <location>
        <begin position="495"/>
        <end position="516"/>
    </location>
</feature>
<dbReference type="PANTHER" id="PTHR43941">
    <property type="entry name" value="STRUCTURAL MAINTENANCE OF CHROMOSOMES PROTEIN 2"/>
    <property type="match status" value="1"/>
</dbReference>
<sequence>MPGETVVGSIVAYLRMDASDYNRTLAEAGAAARALGQSDPNIEVTADTGGAVAGLAAVQAEADHLDGDDVTVDVRANTANAVQSVQRVASAQAVLQRAQERSTQSSNALRAAEASLSAVQQRHTLVGQQLAQAEQRLSDLRSAESPDANAIQAAEQRLAQARQRSASASASLIGAENRVENARSAVARASSAASRAEEDLAHSNDDLDRHQQSAHKSALSLIGVLATMAPATVPIAGAVAGLGAAFGGLGAAGVLAFLGVKKAMEDGTAQGQQFSGALDTLKGNLGALEVTAAAGILTPFVDAVKDLQPKMPAINNGISVLSGELGQVAQPAVDGITTAFVQLLPLMTDVSSYAVKAANAFDKWAQSDSLQQFGGYAMSMLPQVVSTFGELVQLAGNAARAFAPFGGTVLSALQTLAGVINSLPTGALQTLATTGVSVYLAFKSYGLIVRLVGQLGSSLGTLSANLGRLGATRAASSLQGVASAMRNVENAGSRGNLVAAGAATVVGIATVAWTLYKQKQQEAKQAQEELTQAIQADNGVLGDQTAQIISQRLASTDAMKVLGQYGVSQKEILTAIGQGGPAWDKLNQRVRDNATISQAAAGAAGGLGKSVRALAPDAQKALATLKGYHDEIDTGKAKVKQETAYQKALGQATGNTAKKLTDAQLAQMSMGDATLDSTGKVQKQNQAIQALNQALDAEISKQLQLQGGLTGIGAARLQMIADLKKQTDSTSLNTKAGISNRQSIEQVVSQLQAYKRTQEQNHVPTKTATADYRAQGKQLLDVIANLDGAKSSTYKYAQQLLKIPKSVSTRIHVSAPGAASVLATIDAILRAAGSANAGIDRLRRHGAPSVPAYAAGTDNAPGGLALVGERGAELVLGPQVRYLQAGTRVLNHQQTMEVLTRETVSTTTSGGGLSDADRALLRRAINAMENSARASAQYAATVPAAMAAGYRRNASQAAQSAHLASRAGGVF</sequence>
<keyword evidence="2" id="KW-1133">Transmembrane helix</keyword>
<feature type="transmembrane region" description="Helical" evidence="2">
    <location>
        <begin position="242"/>
        <end position="260"/>
    </location>
</feature>
<evidence type="ECO:0000256" key="2">
    <source>
        <dbReference type="SAM" id="Phobius"/>
    </source>
</evidence>
<evidence type="ECO:0000256" key="1">
    <source>
        <dbReference type="SAM" id="MobiDB-lite"/>
    </source>
</evidence>
<proteinExistence type="predicted"/>
<keyword evidence="4" id="KW-1185">Reference proteome</keyword>
<dbReference type="PANTHER" id="PTHR43941:SF1">
    <property type="entry name" value="STRUCTURAL MAINTENANCE OF CHROMOSOMES PROTEIN 2"/>
    <property type="match status" value="1"/>
</dbReference>
<dbReference type="RefSeq" id="WP_183323004.1">
    <property type="nucleotide sequence ID" value="NZ_JACHVQ010000006.1"/>
</dbReference>
<evidence type="ECO:0000313" key="3">
    <source>
        <dbReference type="EMBL" id="MBB2894563.1"/>
    </source>
</evidence>
<organism evidence="3 4">
    <name type="scientific">Flexivirga oryzae</name>
    <dbReference type="NCBI Taxonomy" id="1794944"/>
    <lineage>
        <taxon>Bacteria</taxon>
        <taxon>Bacillati</taxon>
        <taxon>Actinomycetota</taxon>
        <taxon>Actinomycetes</taxon>
        <taxon>Micrococcales</taxon>
        <taxon>Dermacoccaceae</taxon>
        <taxon>Flexivirga</taxon>
    </lineage>
</organism>
<dbReference type="EMBL" id="JACHVQ010000006">
    <property type="protein sequence ID" value="MBB2894563.1"/>
    <property type="molecule type" value="Genomic_DNA"/>
</dbReference>
<keyword evidence="2" id="KW-0812">Transmembrane</keyword>
<gene>
    <name evidence="3" type="ORF">FHU39_004609</name>
</gene>
<reference evidence="3 4" key="1">
    <citation type="submission" date="2020-08" db="EMBL/GenBank/DDBJ databases">
        <title>Sequencing the genomes of 1000 actinobacteria strains.</title>
        <authorList>
            <person name="Klenk H.-P."/>
        </authorList>
    </citation>
    <scope>NUCLEOTIDE SEQUENCE [LARGE SCALE GENOMIC DNA]</scope>
    <source>
        <strain evidence="3 4">DSM 105369</strain>
    </source>
</reference>
<feature type="region of interest" description="Disordered" evidence="1">
    <location>
        <begin position="190"/>
        <end position="212"/>
    </location>
</feature>